<dbReference type="OrthoDB" id="6073217at2"/>
<proteinExistence type="predicted"/>
<dbReference type="SMART" id="SM01008">
    <property type="entry name" value="Ald_Xan_dh_C"/>
    <property type="match status" value="1"/>
</dbReference>
<name>A0A4P8HVB6_9BURK</name>
<sequence length="754" mass="79199">MREKKPDAGPVEKLSGSAIGRRRFLRVGAAAGGGLLVGFVLPGCNRKESDRQEAPPEKAVGHAATAVSEVAPGLAPNAFIRIDREGLVTLIMHKVEMGQGTYTSIPMLIAEELGVDLAKVKLEHAPADNNLYSDPLLGGQVTGGSTSIRGAWKPLREAGAAARAVLVQAAAQTWNVDPGTLRVANGAVTNGAGKTLHYGELVDAAAKLDAPKAVALKDPGSYTLIGKNHARLDSAPKVDGSAQFGIDVKLPNMGIAAVAACPVIGGKLIASNDPKALAIPGVREVLKIGSAVAVVATNMWAAKQGLAALAPQWDFGANANVSTASIVADMMEKSKAAGAVAADEGNALKELEGDGKAGRKIEAVYEAPFLAHATMEPMNCAVDLRADGCDLYCGTQVPSLAQGAAAKLTGLPLEKVKVHNFYLGGGFGRRLEVDYVTQAVAFAKAQAKPGPVKFVWTREEDIQHDMYRPYYVDRIAARLDDKGRPQAWFHRVTGSSIMARFAPPAVKNGVDPDAVEGAADLQYTIPALRVEYLRHEPPVPTAFWRGVGPTHNVFVVESFIDELAHAAKQDPVAYRRALLDKSPRLLGVLNLAALKAGWGKPMKPVAGRKVGRGVSAQFAFGSYMVQIAEVSVGPEGDVTVHRVVCALDCGQPVNPDGIVAQMEGGIVFGLTAALWGEITLDGGKVVQTNFGDYRMMRMNEAPKVEVHIVASKDEPGGIGEPGTSGIAPALCNAIFAATGQRIRKLPVSASLKKA</sequence>
<dbReference type="Gene3D" id="3.90.1170.50">
    <property type="entry name" value="Aldehyde oxidase/xanthine dehydrogenase, a/b hammerhead"/>
    <property type="match status" value="1"/>
</dbReference>
<dbReference type="PIRSF" id="PIRSF036389">
    <property type="entry name" value="IOR_B"/>
    <property type="match status" value="1"/>
</dbReference>
<dbReference type="AlphaFoldDB" id="A0A4P8HVB6"/>
<dbReference type="SUPFAM" id="SSF56003">
    <property type="entry name" value="Molybdenum cofactor-binding domain"/>
    <property type="match status" value="2"/>
</dbReference>
<keyword evidence="4" id="KW-1185">Reference proteome</keyword>
<dbReference type="EMBL" id="JACHXS010000011">
    <property type="protein sequence ID" value="MBB3224161.1"/>
    <property type="molecule type" value="Genomic_DNA"/>
</dbReference>
<keyword evidence="2" id="KW-0560">Oxidoreductase</keyword>
<evidence type="ECO:0000259" key="1">
    <source>
        <dbReference type="SMART" id="SM01008"/>
    </source>
</evidence>
<gene>
    <name evidence="3" type="ORF">FCL38_28850</name>
    <name evidence="2" type="ORF">FHS02_005020</name>
</gene>
<evidence type="ECO:0000313" key="5">
    <source>
        <dbReference type="Proteomes" id="UP000584325"/>
    </source>
</evidence>
<dbReference type="InterPro" id="IPR046867">
    <property type="entry name" value="AldOxase/xan_DH_MoCoBD2"/>
</dbReference>
<organism evidence="2 5">
    <name type="scientific">Pseudoduganella umbonata</name>
    <dbReference type="NCBI Taxonomy" id="864828"/>
    <lineage>
        <taxon>Bacteria</taxon>
        <taxon>Pseudomonadati</taxon>
        <taxon>Pseudomonadota</taxon>
        <taxon>Betaproteobacteria</taxon>
        <taxon>Burkholderiales</taxon>
        <taxon>Oxalobacteraceae</taxon>
        <taxon>Telluria group</taxon>
        <taxon>Pseudoduganella</taxon>
    </lineage>
</organism>
<dbReference type="Pfam" id="PF20256">
    <property type="entry name" value="MoCoBD_2"/>
    <property type="match status" value="2"/>
</dbReference>
<reference evidence="3 4" key="1">
    <citation type="submission" date="2019-05" db="EMBL/GenBank/DDBJ databases">
        <title>Draft Genome Sequences of Six Type Strains of the Genus Massilia.</title>
        <authorList>
            <person name="Miess H."/>
            <person name="Frediansyhah A."/>
            <person name="Gross H."/>
        </authorList>
    </citation>
    <scope>NUCLEOTIDE SEQUENCE [LARGE SCALE GENOMIC DNA]</scope>
    <source>
        <strain evidence="3 4">DSMZ 26121</strain>
    </source>
</reference>
<evidence type="ECO:0000313" key="4">
    <source>
        <dbReference type="Proteomes" id="UP000298763"/>
    </source>
</evidence>
<dbReference type="PANTHER" id="PTHR47495:SF2">
    <property type="entry name" value="ALDEHYDE DEHYDROGENASE"/>
    <property type="match status" value="1"/>
</dbReference>
<dbReference type="Proteomes" id="UP000298763">
    <property type="component" value="Chromosome"/>
</dbReference>
<evidence type="ECO:0000313" key="2">
    <source>
        <dbReference type="EMBL" id="MBB3224161.1"/>
    </source>
</evidence>
<dbReference type="Proteomes" id="UP000584325">
    <property type="component" value="Unassembled WGS sequence"/>
</dbReference>
<evidence type="ECO:0000313" key="3">
    <source>
        <dbReference type="EMBL" id="QCP13979.1"/>
    </source>
</evidence>
<dbReference type="EC" id="1.3.99.16" evidence="2"/>
<dbReference type="PANTHER" id="PTHR47495">
    <property type="entry name" value="ALDEHYDE DEHYDROGENASE"/>
    <property type="match status" value="1"/>
</dbReference>
<dbReference type="PROSITE" id="PS51318">
    <property type="entry name" value="TAT"/>
    <property type="match status" value="1"/>
</dbReference>
<dbReference type="InterPro" id="IPR012368">
    <property type="entry name" value="OxRdtase_Mopterin-bd_su_IorB"/>
</dbReference>
<dbReference type="GO" id="GO:0047121">
    <property type="term" value="F:isoquinoline 1-oxidoreductase activity"/>
    <property type="evidence" value="ECO:0007669"/>
    <property type="project" value="UniProtKB-EC"/>
</dbReference>
<dbReference type="InterPro" id="IPR006311">
    <property type="entry name" value="TAT_signal"/>
</dbReference>
<protein>
    <submittedName>
        <fullName evidence="2">Isoquinoline 1-oxidoreductase beta subunit</fullName>
        <ecNumber evidence="2">1.3.99.16</ecNumber>
    </submittedName>
    <submittedName>
        <fullName evidence="3">Xanthine dehydrogenase family protein molybdopterin-binding subunit</fullName>
    </submittedName>
</protein>
<dbReference type="InterPro" id="IPR037165">
    <property type="entry name" value="AldOxase/xan_DH_Mopterin-bd_sf"/>
</dbReference>
<feature type="domain" description="Aldehyde oxidase/xanthine dehydrogenase a/b hammerhead" evidence="1">
    <location>
        <begin position="239"/>
        <end position="317"/>
    </location>
</feature>
<dbReference type="InterPro" id="IPR052516">
    <property type="entry name" value="N-heterocyclic_Hydroxylase"/>
</dbReference>
<dbReference type="RefSeq" id="WP_137316755.1">
    <property type="nucleotide sequence ID" value="NZ_CP040017.1"/>
</dbReference>
<dbReference type="Pfam" id="PF02738">
    <property type="entry name" value="MoCoBD_1"/>
    <property type="match status" value="1"/>
</dbReference>
<dbReference type="EMBL" id="CP040017">
    <property type="protein sequence ID" value="QCP13979.1"/>
    <property type="molecule type" value="Genomic_DNA"/>
</dbReference>
<dbReference type="Gene3D" id="3.30.365.10">
    <property type="entry name" value="Aldehyde oxidase/xanthine dehydrogenase, molybdopterin binding domain"/>
    <property type="match status" value="4"/>
</dbReference>
<dbReference type="InterPro" id="IPR008274">
    <property type="entry name" value="AldOxase/xan_DH_MoCoBD1"/>
</dbReference>
<dbReference type="InterPro" id="IPR000674">
    <property type="entry name" value="Ald_Oxase/Xan_DH_a/b"/>
</dbReference>
<reference evidence="2 5" key="2">
    <citation type="submission" date="2020-08" db="EMBL/GenBank/DDBJ databases">
        <title>Genomic Encyclopedia of Type Strains, Phase III (KMG-III): the genomes of soil and plant-associated and newly described type strains.</title>
        <authorList>
            <person name="Whitman W."/>
        </authorList>
    </citation>
    <scope>NUCLEOTIDE SEQUENCE [LARGE SCALE GENOMIC DNA]</scope>
    <source>
        <strain evidence="2 5">CECT 7753</strain>
    </source>
</reference>
<accession>A0A4P8HVB6</accession>